<evidence type="ECO:0000313" key="2">
    <source>
        <dbReference type="Proteomes" id="UP001548189"/>
    </source>
</evidence>
<comment type="caution">
    <text evidence="1">The sequence shown here is derived from an EMBL/GenBank/DDBJ whole genome shotgun (WGS) entry which is preliminary data.</text>
</comment>
<accession>A0ABV2BSD4</accession>
<dbReference type="EMBL" id="JBEVCJ010000006">
    <property type="protein sequence ID" value="MET1254865.1"/>
    <property type="molecule type" value="Genomic_DNA"/>
</dbReference>
<name>A0ABV2BSD4_9GAMM</name>
<protein>
    <submittedName>
        <fullName evidence="1">Uncharacterized protein</fullName>
    </submittedName>
</protein>
<evidence type="ECO:0000313" key="1">
    <source>
        <dbReference type="EMBL" id="MET1254865.1"/>
    </source>
</evidence>
<sequence>MEDDEEFLQLCLIYLKSKDIPEFDEVKKMKAFEEERKALANK</sequence>
<dbReference type="Proteomes" id="UP001548189">
    <property type="component" value="Unassembled WGS sequence"/>
</dbReference>
<keyword evidence="2" id="KW-1185">Reference proteome</keyword>
<proteinExistence type="predicted"/>
<organism evidence="1 2">
    <name type="scientific">Aliikangiella maris</name>
    <dbReference type="NCBI Taxonomy" id="3162458"/>
    <lineage>
        <taxon>Bacteria</taxon>
        <taxon>Pseudomonadati</taxon>
        <taxon>Pseudomonadota</taxon>
        <taxon>Gammaproteobacteria</taxon>
        <taxon>Oceanospirillales</taxon>
        <taxon>Pleioneaceae</taxon>
        <taxon>Aliikangiella</taxon>
    </lineage>
</organism>
<gene>
    <name evidence="1" type="ORF">ABVT43_07000</name>
</gene>
<reference evidence="1 2" key="1">
    <citation type="submission" date="2024-06" db="EMBL/GenBank/DDBJ databases">
        <authorList>
            <person name="Li F."/>
        </authorList>
    </citation>
    <scope>NUCLEOTIDE SEQUENCE [LARGE SCALE GENOMIC DNA]</scope>
    <source>
        <strain evidence="1 2">GXAS 311</strain>
    </source>
</reference>